<proteinExistence type="predicted"/>
<keyword evidence="3" id="KW-1185">Reference proteome</keyword>
<evidence type="ECO:0000313" key="2">
    <source>
        <dbReference type="EMBL" id="MBO0476243.1"/>
    </source>
</evidence>
<organism evidence="2 3">
    <name type="scientific">Candidatus Vagococcus giribetii</name>
    <dbReference type="NCBI Taxonomy" id="2230876"/>
    <lineage>
        <taxon>Bacteria</taxon>
        <taxon>Bacillati</taxon>
        <taxon>Bacillota</taxon>
        <taxon>Bacilli</taxon>
        <taxon>Lactobacillales</taxon>
        <taxon>Enterococcaceae</taxon>
        <taxon>Vagococcus</taxon>
    </lineage>
</organism>
<dbReference type="EMBL" id="JAFLVX010000012">
    <property type="protein sequence ID" value="MBO0476243.1"/>
    <property type="molecule type" value="Genomic_DNA"/>
</dbReference>
<sequence>MLLNLLQIQSIAFIVISLFIWQKRGRLENKEGNDVFLWIAAQVLFNSLILYVCHLDMSSLTLLMLASANGLATSLFLLLKKIPVKKLV</sequence>
<reference evidence="2 3" key="1">
    <citation type="submission" date="2021-03" db="EMBL/GenBank/DDBJ databases">
        <title>Enterococcal diversity collection.</title>
        <authorList>
            <person name="Gilmore M.S."/>
            <person name="Schwartzman J."/>
            <person name="Van Tyne D."/>
            <person name="Martin M."/>
            <person name="Earl A.M."/>
            <person name="Manson A.L."/>
            <person name="Straub T."/>
            <person name="Salamzade R."/>
            <person name="Saavedra J."/>
            <person name="Lebreton F."/>
            <person name="Prichula J."/>
            <person name="Schaufler K."/>
            <person name="Gaca A."/>
            <person name="Sgardioli B."/>
            <person name="Wagenaar J."/>
            <person name="Strong T."/>
        </authorList>
    </citation>
    <scope>NUCLEOTIDE SEQUENCE [LARGE SCALE GENOMIC DNA]</scope>
    <source>
        <strain evidence="2 3">DIV0080</strain>
    </source>
</reference>
<dbReference type="RefSeq" id="WP_206965190.1">
    <property type="nucleotide sequence ID" value="NZ_JAFLVX010000012.1"/>
</dbReference>
<dbReference type="Proteomes" id="UP000664857">
    <property type="component" value="Unassembled WGS sequence"/>
</dbReference>
<feature type="transmembrane region" description="Helical" evidence="1">
    <location>
        <begin position="6"/>
        <end position="23"/>
    </location>
</feature>
<protein>
    <submittedName>
        <fullName evidence="2">Uncharacterized protein</fullName>
    </submittedName>
</protein>
<feature type="transmembrane region" description="Helical" evidence="1">
    <location>
        <begin position="35"/>
        <end position="52"/>
    </location>
</feature>
<keyword evidence="1" id="KW-1133">Transmembrane helix</keyword>
<accession>A0ABS3HR63</accession>
<gene>
    <name evidence="2" type="ORF">DOK76_04120</name>
</gene>
<keyword evidence="1" id="KW-0812">Transmembrane</keyword>
<name>A0ABS3HR63_9ENTE</name>
<keyword evidence="1" id="KW-0472">Membrane</keyword>
<evidence type="ECO:0000313" key="3">
    <source>
        <dbReference type="Proteomes" id="UP000664857"/>
    </source>
</evidence>
<feature type="transmembrane region" description="Helical" evidence="1">
    <location>
        <begin position="58"/>
        <end position="79"/>
    </location>
</feature>
<comment type="caution">
    <text evidence="2">The sequence shown here is derived from an EMBL/GenBank/DDBJ whole genome shotgun (WGS) entry which is preliminary data.</text>
</comment>
<evidence type="ECO:0000256" key="1">
    <source>
        <dbReference type="SAM" id="Phobius"/>
    </source>
</evidence>